<evidence type="ECO:0000256" key="9">
    <source>
        <dbReference type="RuleBase" id="RU003346"/>
    </source>
</evidence>
<feature type="transmembrane region" description="Helical" evidence="11">
    <location>
        <begin position="143"/>
        <end position="165"/>
    </location>
</feature>
<comment type="similarity">
    <text evidence="2 9">Belongs to the major facilitator superfamily. Sugar transporter (TC 2.A.1.1) family.</text>
</comment>
<dbReference type="NCBIfam" id="TIGR00879">
    <property type="entry name" value="SP"/>
    <property type="match status" value="1"/>
</dbReference>
<keyword evidence="5 11" id="KW-0812">Transmembrane</keyword>
<dbReference type="OrthoDB" id="6339427at2759"/>
<feature type="transmembrane region" description="Helical" evidence="11">
    <location>
        <begin position="51"/>
        <end position="76"/>
    </location>
</feature>
<dbReference type="SUPFAM" id="SSF103473">
    <property type="entry name" value="MFS general substrate transporter"/>
    <property type="match status" value="1"/>
</dbReference>
<dbReference type="AlphaFoldDB" id="G7E4E8"/>
<feature type="transmembrane region" description="Helical" evidence="11">
    <location>
        <begin position="437"/>
        <end position="458"/>
    </location>
</feature>
<comment type="catalytic activity">
    <reaction evidence="8">
        <text>myo-inositol(out) + H(+)(out) = myo-inositol(in) + H(+)(in)</text>
        <dbReference type="Rhea" id="RHEA:60364"/>
        <dbReference type="ChEBI" id="CHEBI:15378"/>
        <dbReference type="ChEBI" id="CHEBI:17268"/>
    </reaction>
</comment>
<dbReference type="GO" id="GO:0005886">
    <property type="term" value="C:plasma membrane"/>
    <property type="evidence" value="ECO:0007669"/>
    <property type="project" value="UniProtKB-SubCell"/>
</dbReference>
<organism evidence="13 14">
    <name type="scientific">Mixia osmundae (strain CBS 9802 / IAM 14324 / JCM 22182 / KY 12970)</name>
    <dbReference type="NCBI Taxonomy" id="764103"/>
    <lineage>
        <taxon>Eukaryota</taxon>
        <taxon>Fungi</taxon>
        <taxon>Dikarya</taxon>
        <taxon>Basidiomycota</taxon>
        <taxon>Pucciniomycotina</taxon>
        <taxon>Mixiomycetes</taxon>
        <taxon>Mixiales</taxon>
        <taxon>Mixiaceae</taxon>
        <taxon>Mixia</taxon>
    </lineage>
</organism>
<dbReference type="InterPro" id="IPR020846">
    <property type="entry name" value="MFS_dom"/>
</dbReference>
<dbReference type="InterPro" id="IPR050814">
    <property type="entry name" value="Myo-inositol_Transporter"/>
</dbReference>
<evidence type="ECO:0000259" key="12">
    <source>
        <dbReference type="PROSITE" id="PS50850"/>
    </source>
</evidence>
<dbReference type="Gene3D" id="1.20.1250.20">
    <property type="entry name" value="MFS general substrate transporter like domains"/>
    <property type="match status" value="1"/>
</dbReference>
<name>G7E4E8_MIXOS</name>
<feature type="transmembrane region" description="Helical" evidence="11">
    <location>
        <begin position="362"/>
        <end position="383"/>
    </location>
</feature>
<keyword evidence="4" id="KW-1003">Cell membrane</keyword>
<dbReference type="InterPro" id="IPR036259">
    <property type="entry name" value="MFS_trans_sf"/>
</dbReference>
<dbReference type="EMBL" id="BABT02000134">
    <property type="protein sequence ID" value="GAA97708.1"/>
    <property type="molecule type" value="Genomic_DNA"/>
</dbReference>
<dbReference type="InterPro" id="IPR003663">
    <property type="entry name" value="Sugar/inositol_transpt"/>
</dbReference>
<evidence type="ECO:0000256" key="1">
    <source>
        <dbReference type="ARBA" id="ARBA00004651"/>
    </source>
</evidence>
<dbReference type="GO" id="GO:1904679">
    <property type="term" value="P:myo-inositol import across plasma membrane"/>
    <property type="evidence" value="ECO:0007669"/>
    <property type="project" value="UniProtKB-ARBA"/>
</dbReference>
<keyword evidence="7 11" id="KW-0472">Membrane</keyword>
<evidence type="ECO:0000256" key="6">
    <source>
        <dbReference type="ARBA" id="ARBA00022989"/>
    </source>
</evidence>
<evidence type="ECO:0000256" key="4">
    <source>
        <dbReference type="ARBA" id="ARBA00022475"/>
    </source>
</evidence>
<keyword evidence="3 9" id="KW-0813">Transport</keyword>
<feature type="transmembrane region" description="Helical" evidence="11">
    <location>
        <begin position="332"/>
        <end position="350"/>
    </location>
</feature>
<dbReference type="HOGENOM" id="CLU_001265_30_5_1"/>
<evidence type="ECO:0000256" key="2">
    <source>
        <dbReference type="ARBA" id="ARBA00010992"/>
    </source>
</evidence>
<reference evidence="13 14" key="1">
    <citation type="journal article" date="2011" name="J. Gen. Appl. Microbiol.">
        <title>Draft genome sequencing of the enigmatic basidiomycete Mixia osmundae.</title>
        <authorList>
            <person name="Nishida H."/>
            <person name="Nagatsuka Y."/>
            <person name="Sugiyama J."/>
        </authorList>
    </citation>
    <scope>NUCLEOTIDE SEQUENCE [LARGE SCALE GENOMIC DNA]</scope>
    <source>
        <strain evidence="14">CBS 9802 / IAM 14324 / JCM 22182 / KY 12970</strain>
    </source>
</reference>
<evidence type="ECO:0000256" key="11">
    <source>
        <dbReference type="SAM" id="Phobius"/>
    </source>
</evidence>
<proteinExistence type="inferred from homology"/>
<dbReference type="RefSeq" id="XP_014564833.1">
    <property type="nucleotide sequence ID" value="XM_014709347.1"/>
</dbReference>
<dbReference type="PROSITE" id="PS00217">
    <property type="entry name" value="SUGAR_TRANSPORT_2"/>
    <property type="match status" value="1"/>
</dbReference>
<comment type="caution">
    <text evidence="13">The sequence shown here is derived from an EMBL/GenBank/DDBJ whole genome shotgun (WGS) entry which is preliminary data.</text>
</comment>
<feature type="region of interest" description="Disordered" evidence="10">
    <location>
        <begin position="1"/>
        <end position="26"/>
    </location>
</feature>
<dbReference type="OMA" id="MQPGSCL"/>
<feature type="transmembrane region" description="Helical" evidence="11">
    <location>
        <begin position="296"/>
        <end position="320"/>
    </location>
</feature>
<dbReference type="FunFam" id="1.20.1250.20:FF:000073">
    <property type="entry name" value="MFS myo-inositol transporter, putative"/>
    <property type="match status" value="1"/>
</dbReference>
<sequence length="517" mass="55575">MESLSILTSPRRGAGTPARGYSARSSVEQPAEEVLVDDEAEDVSSAFMLRLAVVAGTGGLLFGIDTGIIASVLVTIGDDLGQELSEGQQEMIVSATIFGAILGSLAAGLLSDWMGRKKTVLLASVFFTIGSLEQAASQVVKELVLGRVIVGLGVGIASMVIPVYFAELAPARFRGRLVSALVVLITGGQVLAYVIGAAFANVQHGWRWMLGLSAVPPILQLIMSFSLPETPRYLLKIGQLARVRQVLASVYPALTEDDVQAKVDAMRLAMDSESREKPGTREAFKRLWSDLANRRALIVAIGLQFFQQATGFNTLLYYSAVLLKSAGFDKPAAMAIFIALSNWICTMIALRLIDRVGRRTMLLRTLASMTAGAALLAFSFIFINTHQAVDLQAKGASAWAYLALIGMIWFCASYALGLGNIPWLVQSEIFAYDVRALANSLATATNWIANFVVASTFLHLTAAISPAGAFFLFGLLTICALIFVYLLLPETRGLDLESCRRLFDSSSTADYTEVATS</sequence>
<dbReference type="Pfam" id="PF00083">
    <property type="entry name" value="Sugar_tr"/>
    <property type="match status" value="1"/>
</dbReference>
<comment type="subcellular location">
    <subcellularLocation>
        <location evidence="1">Cell membrane</location>
        <topology evidence="1">Multi-pass membrane protein</topology>
    </subcellularLocation>
</comment>
<accession>G7E4E8</accession>
<dbReference type="STRING" id="764103.G7E4E8"/>
<dbReference type="PROSITE" id="PS00216">
    <property type="entry name" value="SUGAR_TRANSPORT_1"/>
    <property type="match status" value="2"/>
</dbReference>
<keyword evidence="6 11" id="KW-1133">Transmembrane helix</keyword>
<reference evidence="13 14" key="2">
    <citation type="journal article" date="2012" name="Open Biol.">
        <title>Characteristics of nucleosomes and linker DNA regions on the genome of the basidiomycete Mixia osmundae revealed by mono- and dinucleosome mapping.</title>
        <authorList>
            <person name="Nishida H."/>
            <person name="Kondo S."/>
            <person name="Matsumoto T."/>
            <person name="Suzuki Y."/>
            <person name="Yoshikawa H."/>
            <person name="Taylor T.D."/>
            <person name="Sugiyama J."/>
        </authorList>
    </citation>
    <scope>NUCLEOTIDE SEQUENCE [LARGE SCALE GENOMIC DNA]</scope>
    <source>
        <strain evidence="14">CBS 9802 / IAM 14324 / JCM 22182 / KY 12970</strain>
    </source>
</reference>
<feature type="transmembrane region" description="Helical" evidence="11">
    <location>
        <begin position="119"/>
        <end position="137"/>
    </location>
</feature>
<feature type="transmembrane region" description="Helical" evidence="11">
    <location>
        <begin position="177"/>
        <end position="200"/>
    </location>
</feature>
<gene>
    <name evidence="13" type="primary">Mo04387</name>
    <name evidence="13" type="ORF">E5Q_04387</name>
</gene>
<dbReference type="FunCoup" id="G7E4E8">
    <property type="interactions" value="120"/>
</dbReference>
<dbReference type="InterPro" id="IPR005828">
    <property type="entry name" value="MFS_sugar_transport-like"/>
</dbReference>
<protein>
    <recommendedName>
        <fullName evidence="12">Major facilitator superfamily (MFS) profile domain-containing protein</fullName>
    </recommendedName>
</protein>
<feature type="transmembrane region" description="Helical" evidence="11">
    <location>
        <begin position="464"/>
        <end position="488"/>
    </location>
</feature>
<dbReference type="PRINTS" id="PR00171">
    <property type="entry name" value="SUGRTRNSPORT"/>
</dbReference>
<dbReference type="PANTHER" id="PTHR48020:SF12">
    <property type="entry name" value="PROTON MYO-INOSITOL COTRANSPORTER"/>
    <property type="match status" value="1"/>
</dbReference>
<dbReference type="GO" id="GO:0005365">
    <property type="term" value="F:myo-inositol transmembrane transporter activity"/>
    <property type="evidence" value="ECO:0007669"/>
    <property type="project" value="UniProtKB-ARBA"/>
</dbReference>
<evidence type="ECO:0000313" key="14">
    <source>
        <dbReference type="Proteomes" id="UP000009131"/>
    </source>
</evidence>
<feature type="domain" description="Major facilitator superfamily (MFS) profile" evidence="12">
    <location>
        <begin position="51"/>
        <end position="492"/>
    </location>
</feature>
<dbReference type="eggNOG" id="KOG0254">
    <property type="taxonomic scope" value="Eukaryota"/>
</dbReference>
<evidence type="ECO:0000256" key="7">
    <source>
        <dbReference type="ARBA" id="ARBA00023136"/>
    </source>
</evidence>
<dbReference type="PANTHER" id="PTHR48020">
    <property type="entry name" value="PROTON MYO-INOSITOL COTRANSPORTER"/>
    <property type="match status" value="1"/>
</dbReference>
<evidence type="ECO:0000256" key="5">
    <source>
        <dbReference type="ARBA" id="ARBA00022692"/>
    </source>
</evidence>
<feature type="transmembrane region" description="Helical" evidence="11">
    <location>
        <begin position="398"/>
        <end position="425"/>
    </location>
</feature>
<evidence type="ECO:0000313" key="13">
    <source>
        <dbReference type="EMBL" id="GAA97708.1"/>
    </source>
</evidence>
<feature type="transmembrane region" description="Helical" evidence="11">
    <location>
        <begin position="91"/>
        <end position="110"/>
    </location>
</feature>
<evidence type="ECO:0000256" key="3">
    <source>
        <dbReference type="ARBA" id="ARBA00022448"/>
    </source>
</evidence>
<evidence type="ECO:0000256" key="8">
    <source>
        <dbReference type="ARBA" id="ARBA00049119"/>
    </source>
</evidence>
<feature type="transmembrane region" description="Helical" evidence="11">
    <location>
        <begin position="206"/>
        <end position="227"/>
    </location>
</feature>
<keyword evidence="14" id="KW-1185">Reference proteome</keyword>
<dbReference type="InterPro" id="IPR005829">
    <property type="entry name" value="Sugar_transporter_CS"/>
</dbReference>
<dbReference type="PROSITE" id="PS50850">
    <property type="entry name" value="MFS"/>
    <property type="match status" value="1"/>
</dbReference>
<dbReference type="InParanoid" id="G7E4E8"/>
<evidence type="ECO:0000256" key="10">
    <source>
        <dbReference type="SAM" id="MobiDB-lite"/>
    </source>
</evidence>
<dbReference type="Proteomes" id="UP000009131">
    <property type="component" value="Unassembled WGS sequence"/>
</dbReference>